<dbReference type="STRING" id="1461694.ATO9_17340"/>
<dbReference type="AlphaFoldDB" id="A0A0A0EBU2"/>
<dbReference type="PANTHER" id="PTHR34846:SF11">
    <property type="entry name" value="4-CARBOXYMUCONOLACTONE DECARBOXYLASE FAMILY PROTEIN (AFU_ORTHOLOGUE AFUA_6G11590)"/>
    <property type="match status" value="1"/>
</dbReference>
<accession>A0A0A0EBU2</accession>
<evidence type="ECO:0000313" key="3">
    <source>
        <dbReference type="Proteomes" id="UP000030004"/>
    </source>
</evidence>
<evidence type="ECO:0000259" key="1">
    <source>
        <dbReference type="Pfam" id="PF02627"/>
    </source>
</evidence>
<reference evidence="2 3" key="1">
    <citation type="journal article" date="2015" name="Antonie Van Leeuwenhoek">
        <title>Pseudooceanicola atlanticus gen. nov. sp. nov., isolated from surface seawater of the Atlantic Ocean and reclassification of Oceanicola batsensis, Oceanicola marinus, Oceanicola nitratireducens, Oceanicola nanhaiensis, Oceanicola antarcticus and Oceanicola flagellatus, as Pseudooceanicola batsensis comb. nov., Pseudooceanicola marinus comb. nov., Pseudooceanicola nitratireducens comb. nov., Pseudooceanicola nanhaiensis comb. nov., Pseudooceanicola antarcticus comb. nov., and Pseudooceanicola flagellatus comb. nov.</title>
        <authorList>
            <person name="Lai Q."/>
            <person name="Li G."/>
            <person name="Liu X."/>
            <person name="Du Y."/>
            <person name="Sun F."/>
            <person name="Shao Z."/>
        </authorList>
    </citation>
    <scope>NUCLEOTIDE SEQUENCE [LARGE SCALE GENOMIC DNA]</scope>
    <source>
        <strain evidence="2 3">22II-s11g</strain>
    </source>
</reference>
<dbReference type="Pfam" id="PF02627">
    <property type="entry name" value="CMD"/>
    <property type="match status" value="1"/>
</dbReference>
<evidence type="ECO:0000313" key="2">
    <source>
        <dbReference type="EMBL" id="KGM47603.1"/>
    </source>
</evidence>
<keyword evidence="3" id="KW-1185">Reference proteome</keyword>
<dbReference type="SUPFAM" id="SSF69118">
    <property type="entry name" value="AhpD-like"/>
    <property type="match status" value="1"/>
</dbReference>
<dbReference type="PANTHER" id="PTHR34846">
    <property type="entry name" value="4-CARBOXYMUCONOLACTONE DECARBOXYLASE FAMILY PROTEIN (AFU_ORTHOLOGUE AFUA_6G11590)"/>
    <property type="match status" value="1"/>
</dbReference>
<dbReference type="InterPro" id="IPR029032">
    <property type="entry name" value="AhpD-like"/>
</dbReference>
<name>A0A0A0EBU2_9RHOB</name>
<sequence length="187" mass="20829">MTDWPEQRLMPPDPDSYTDLQRQAHDAFANSPRSGVRGPLALWIHRPELALATQQLGSYLRFESSLGPRLTELAIITTAKLWKAEFEWYAHKPLALKHGVSEQVVEAIRTGTPPDFTDPEEAAVHEFALEAARDRQVSDALYDKTLAAIGQDRLVDLVALVGYYGFVSLTLNTFNILPPADADPEFA</sequence>
<dbReference type="Gene3D" id="1.20.1290.10">
    <property type="entry name" value="AhpD-like"/>
    <property type="match status" value="1"/>
</dbReference>
<gene>
    <name evidence="2" type="ORF">ATO9_17340</name>
</gene>
<organism evidence="2 3">
    <name type="scientific">Pseudooceanicola atlanticus</name>
    <dbReference type="NCBI Taxonomy" id="1461694"/>
    <lineage>
        <taxon>Bacteria</taxon>
        <taxon>Pseudomonadati</taxon>
        <taxon>Pseudomonadota</taxon>
        <taxon>Alphaproteobacteria</taxon>
        <taxon>Rhodobacterales</taxon>
        <taxon>Paracoccaceae</taxon>
        <taxon>Pseudooceanicola</taxon>
    </lineage>
</organism>
<dbReference type="eggNOG" id="COG2128">
    <property type="taxonomic scope" value="Bacteria"/>
</dbReference>
<protein>
    <recommendedName>
        <fullName evidence="1">Carboxymuconolactone decarboxylase-like domain-containing protein</fullName>
    </recommendedName>
</protein>
<dbReference type="InterPro" id="IPR003779">
    <property type="entry name" value="CMD-like"/>
</dbReference>
<proteinExistence type="predicted"/>
<comment type="caution">
    <text evidence="2">The sequence shown here is derived from an EMBL/GenBank/DDBJ whole genome shotgun (WGS) entry which is preliminary data.</text>
</comment>
<dbReference type="Proteomes" id="UP000030004">
    <property type="component" value="Unassembled WGS sequence"/>
</dbReference>
<dbReference type="RefSeq" id="WP_043752112.1">
    <property type="nucleotide sequence ID" value="NZ_AQQX01000009.1"/>
</dbReference>
<dbReference type="OrthoDB" id="9129225at2"/>
<dbReference type="EMBL" id="AQQX01000009">
    <property type="protein sequence ID" value="KGM47603.1"/>
    <property type="molecule type" value="Genomic_DNA"/>
</dbReference>
<dbReference type="GO" id="GO:0051920">
    <property type="term" value="F:peroxiredoxin activity"/>
    <property type="evidence" value="ECO:0007669"/>
    <property type="project" value="InterPro"/>
</dbReference>
<feature type="domain" description="Carboxymuconolactone decarboxylase-like" evidence="1">
    <location>
        <begin position="47"/>
        <end position="125"/>
    </location>
</feature>